<keyword evidence="2" id="KW-0560">Oxidoreductase</keyword>
<dbReference type="EMBL" id="CAJFCW020000004">
    <property type="protein sequence ID" value="CAG9114353.1"/>
    <property type="molecule type" value="Genomic_DNA"/>
</dbReference>
<dbReference type="InterPro" id="IPR051799">
    <property type="entry name" value="NADH_flavin_oxidoreductase"/>
</dbReference>
<keyword evidence="5" id="KW-1185">Reference proteome</keyword>
<evidence type="ECO:0000313" key="5">
    <source>
        <dbReference type="Proteomes" id="UP000614601"/>
    </source>
</evidence>
<dbReference type="AlphaFoldDB" id="A0A811L0K9"/>
<dbReference type="InterPro" id="IPR013785">
    <property type="entry name" value="Aldolase_TIM"/>
</dbReference>
<protein>
    <recommendedName>
        <fullName evidence="3">NADH:flavin oxidoreductase/NADH oxidase N-terminal domain-containing protein</fullName>
    </recommendedName>
</protein>
<organism evidence="4 5">
    <name type="scientific">Bursaphelenchus okinawaensis</name>
    <dbReference type="NCBI Taxonomy" id="465554"/>
    <lineage>
        <taxon>Eukaryota</taxon>
        <taxon>Metazoa</taxon>
        <taxon>Ecdysozoa</taxon>
        <taxon>Nematoda</taxon>
        <taxon>Chromadorea</taxon>
        <taxon>Rhabditida</taxon>
        <taxon>Tylenchina</taxon>
        <taxon>Tylenchomorpha</taxon>
        <taxon>Aphelenchoidea</taxon>
        <taxon>Aphelenchoididae</taxon>
        <taxon>Bursaphelenchus</taxon>
    </lineage>
</organism>
<dbReference type="OrthoDB" id="1663137at2759"/>
<reference evidence="4" key="1">
    <citation type="submission" date="2020-09" db="EMBL/GenBank/DDBJ databases">
        <authorList>
            <person name="Kikuchi T."/>
        </authorList>
    </citation>
    <scope>NUCLEOTIDE SEQUENCE</scope>
    <source>
        <strain evidence="4">SH1</strain>
    </source>
</reference>
<comment type="caution">
    <text evidence="4">The sequence shown here is derived from an EMBL/GenBank/DDBJ whole genome shotgun (WGS) entry which is preliminary data.</text>
</comment>
<evidence type="ECO:0000313" key="4">
    <source>
        <dbReference type="EMBL" id="CAD5220951.1"/>
    </source>
</evidence>
<dbReference type="Gene3D" id="3.20.20.70">
    <property type="entry name" value="Aldolase class I"/>
    <property type="match status" value="1"/>
</dbReference>
<dbReference type="PANTHER" id="PTHR43656">
    <property type="entry name" value="BINDING OXIDOREDUCTASE, PUTATIVE (AFU_ORTHOLOGUE AFUA_2G08260)-RELATED"/>
    <property type="match status" value="1"/>
</dbReference>
<dbReference type="Proteomes" id="UP000614601">
    <property type="component" value="Unassembled WGS sequence"/>
</dbReference>
<accession>A0A811L0K9</accession>
<evidence type="ECO:0000256" key="2">
    <source>
        <dbReference type="ARBA" id="ARBA00023002"/>
    </source>
</evidence>
<dbReference type="GO" id="GO:0010181">
    <property type="term" value="F:FMN binding"/>
    <property type="evidence" value="ECO:0007669"/>
    <property type="project" value="InterPro"/>
</dbReference>
<proteinExistence type="predicted"/>
<name>A0A811L0K9_9BILA</name>
<dbReference type="Pfam" id="PF00724">
    <property type="entry name" value="Oxidored_FMN"/>
    <property type="match status" value="1"/>
</dbReference>
<evidence type="ECO:0000256" key="1">
    <source>
        <dbReference type="ARBA" id="ARBA00022630"/>
    </source>
</evidence>
<dbReference type="EMBL" id="CAJFDH010000004">
    <property type="protein sequence ID" value="CAD5220951.1"/>
    <property type="molecule type" value="Genomic_DNA"/>
</dbReference>
<evidence type="ECO:0000259" key="3">
    <source>
        <dbReference type="Pfam" id="PF00724"/>
    </source>
</evidence>
<dbReference type="PANTHER" id="PTHR43656:SF5">
    <property type="entry name" value="NADH:FLAVIN OXIDOREDUCTASE_NADH OXIDASE N-TERMINAL DOMAIN-CONTAINING PROTEIN"/>
    <property type="match status" value="1"/>
</dbReference>
<dbReference type="SUPFAM" id="SSF51395">
    <property type="entry name" value="FMN-linked oxidoreductases"/>
    <property type="match status" value="1"/>
</dbReference>
<keyword evidence="1" id="KW-0285">Flavoprotein</keyword>
<dbReference type="InterPro" id="IPR001155">
    <property type="entry name" value="OxRdtase_FMN_N"/>
</dbReference>
<gene>
    <name evidence="4" type="ORF">BOKJ2_LOCUS9201</name>
</gene>
<sequence length="472" mass="51793">MVNERWPVELAVDPETLEHPLKFKTALAKARNRLLKAAMSENIATVDPHRLQFHGVPTQRLINLYEKFGAGGWGAVITGSISVDHKHYEGPGAMIISRECESEARRAQFRRLTEAAKSHKGLILAQLNHNGRQTLATVNPTPYSASDVQLETQMKGSFFGKPLPLTLEQIQTEVVDRFVYAALFAYDTGFNGVQIAAAFGTILSQFLSPSTNLRNDEYGGSLKNRCRVIDEIYYGIRSKIPAGSGFIVSIKLNSAEFQNGGLETNDVVNMAKHFDELGFDFIELTGGNLEAPRMEHVKESTKKREAYFIEFAAAIKPNIQNAIVYLTGGFRTAPAMIAAIRNNETDGIGLARAAAAEPDLPKKIINQGIQSAAATVFADNFMISMPAANTQLAQAGSSDLSETNGDLCHGISDFSNPAEAEIYQKAMFKWFGDLCEAGSKGRAEIGVFEYHTRSKNAPQEHKGFLKRLLESI</sequence>
<dbReference type="Proteomes" id="UP000783686">
    <property type="component" value="Unassembled WGS sequence"/>
</dbReference>
<dbReference type="GO" id="GO:0016491">
    <property type="term" value="F:oxidoreductase activity"/>
    <property type="evidence" value="ECO:0007669"/>
    <property type="project" value="UniProtKB-KW"/>
</dbReference>
<feature type="domain" description="NADH:flavin oxidoreductase/NADH oxidase N-terminal" evidence="3">
    <location>
        <begin position="19"/>
        <end position="365"/>
    </location>
</feature>